<dbReference type="HOGENOM" id="CLU_1441570_0_0_1"/>
<dbReference type="EMBL" id="KN833178">
    <property type="protein sequence ID" value="KIM71992.1"/>
    <property type="molecule type" value="Genomic_DNA"/>
</dbReference>
<evidence type="ECO:0000313" key="3">
    <source>
        <dbReference type="Proteomes" id="UP000054166"/>
    </source>
</evidence>
<dbReference type="Proteomes" id="UP000054166">
    <property type="component" value="Unassembled WGS sequence"/>
</dbReference>
<keyword evidence="3" id="KW-1185">Reference proteome</keyword>
<dbReference type="AlphaFoldDB" id="A0A0C3B3Y7"/>
<gene>
    <name evidence="2" type="ORF">PILCRDRAFT_16541</name>
</gene>
<dbReference type="OrthoDB" id="3248548at2759"/>
<sequence>MNKSINFKGLRVYGLLTDLTRFKFYSYDPTINQFCFDEIIIINVKRTDASSDMVDVSNKIFGVVLSAYMESLRANITMSKDRAKHNKPSELTGEWKNTRGRKSTDQWESALALAEDCCAKFNEPPASLLDIEGKANEELSLLTKSVHSIPRASTFTGGDDPSTPAELKALATRVAKETHERCLSKLEQ</sequence>
<protein>
    <submittedName>
        <fullName evidence="2">Uncharacterized protein</fullName>
    </submittedName>
</protein>
<feature type="region of interest" description="Disordered" evidence="1">
    <location>
        <begin position="80"/>
        <end position="99"/>
    </location>
</feature>
<name>A0A0C3B3Y7_PILCF</name>
<proteinExistence type="predicted"/>
<evidence type="ECO:0000313" key="2">
    <source>
        <dbReference type="EMBL" id="KIM71992.1"/>
    </source>
</evidence>
<accession>A0A0C3B3Y7</accession>
<organism evidence="2 3">
    <name type="scientific">Piloderma croceum (strain F 1598)</name>
    <dbReference type="NCBI Taxonomy" id="765440"/>
    <lineage>
        <taxon>Eukaryota</taxon>
        <taxon>Fungi</taxon>
        <taxon>Dikarya</taxon>
        <taxon>Basidiomycota</taxon>
        <taxon>Agaricomycotina</taxon>
        <taxon>Agaricomycetes</taxon>
        <taxon>Agaricomycetidae</taxon>
        <taxon>Atheliales</taxon>
        <taxon>Atheliaceae</taxon>
        <taxon>Piloderma</taxon>
    </lineage>
</organism>
<reference evidence="2 3" key="1">
    <citation type="submission" date="2014-04" db="EMBL/GenBank/DDBJ databases">
        <authorList>
            <consortium name="DOE Joint Genome Institute"/>
            <person name="Kuo A."/>
            <person name="Tarkka M."/>
            <person name="Buscot F."/>
            <person name="Kohler A."/>
            <person name="Nagy L.G."/>
            <person name="Floudas D."/>
            <person name="Copeland A."/>
            <person name="Barry K.W."/>
            <person name="Cichocki N."/>
            <person name="Veneault-Fourrey C."/>
            <person name="LaButti K."/>
            <person name="Lindquist E.A."/>
            <person name="Lipzen A."/>
            <person name="Lundell T."/>
            <person name="Morin E."/>
            <person name="Murat C."/>
            <person name="Sun H."/>
            <person name="Tunlid A."/>
            <person name="Henrissat B."/>
            <person name="Grigoriev I.V."/>
            <person name="Hibbett D.S."/>
            <person name="Martin F."/>
            <person name="Nordberg H.P."/>
            <person name="Cantor M.N."/>
            <person name="Hua S.X."/>
        </authorList>
    </citation>
    <scope>NUCLEOTIDE SEQUENCE [LARGE SCALE GENOMIC DNA]</scope>
    <source>
        <strain evidence="2 3">F 1598</strain>
    </source>
</reference>
<evidence type="ECO:0000256" key="1">
    <source>
        <dbReference type="SAM" id="MobiDB-lite"/>
    </source>
</evidence>
<dbReference type="InParanoid" id="A0A0C3B3Y7"/>
<reference evidence="3" key="2">
    <citation type="submission" date="2015-01" db="EMBL/GenBank/DDBJ databases">
        <title>Evolutionary Origins and Diversification of the Mycorrhizal Mutualists.</title>
        <authorList>
            <consortium name="DOE Joint Genome Institute"/>
            <consortium name="Mycorrhizal Genomics Consortium"/>
            <person name="Kohler A."/>
            <person name="Kuo A."/>
            <person name="Nagy L.G."/>
            <person name="Floudas D."/>
            <person name="Copeland A."/>
            <person name="Barry K.W."/>
            <person name="Cichocki N."/>
            <person name="Veneault-Fourrey C."/>
            <person name="LaButti K."/>
            <person name="Lindquist E.A."/>
            <person name="Lipzen A."/>
            <person name="Lundell T."/>
            <person name="Morin E."/>
            <person name="Murat C."/>
            <person name="Riley R."/>
            <person name="Ohm R."/>
            <person name="Sun H."/>
            <person name="Tunlid A."/>
            <person name="Henrissat B."/>
            <person name="Grigoriev I.V."/>
            <person name="Hibbett D.S."/>
            <person name="Martin F."/>
        </authorList>
    </citation>
    <scope>NUCLEOTIDE SEQUENCE [LARGE SCALE GENOMIC DNA]</scope>
    <source>
        <strain evidence="3">F 1598</strain>
    </source>
</reference>